<dbReference type="EMBL" id="VBOX01000087">
    <property type="protein sequence ID" value="TMQ62028.1"/>
    <property type="molecule type" value="Genomic_DNA"/>
</dbReference>
<evidence type="ECO:0000256" key="1">
    <source>
        <dbReference type="SAM" id="SignalP"/>
    </source>
</evidence>
<evidence type="ECO:0000313" key="4">
    <source>
        <dbReference type="Proteomes" id="UP000317366"/>
    </source>
</evidence>
<dbReference type="EMBL" id="VBOU01000001">
    <property type="protein sequence ID" value="TMQ56369.1"/>
    <property type="molecule type" value="Genomic_DNA"/>
</dbReference>
<dbReference type="Proteomes" id="UP000317366">
    <property type="component" value="Unassembled WGS sequence"/>
</dbReference>
<evidence type="ECO:0008006" key="6">
    <source>
        <dbReference type="Google" id="ProtNLM"/>
    </source>
</evidence>
<dbReference type="AlphaFoldDB" id="A0A538TEI6"/>
<evidence type="ECO:0000313" key="5">
    <source>
        <dbReference type="Proteomes" id="UP000319829"/>
    </source>
</evidence>
<feature type="chain" id="PRO_5039865658" description="PKD domain-containing protein" evidence="1">
    <location>
        <begin position="22"/>
        <end position="522"/>
    </location>
</feature>
<reference evidence="4 5" key="1">
    <citation type="journal article" date="2019" name="Nat. Microbiol.">
        <title>Mediterranean grassland soil C-N compound turnover is dependent on rainfall and depth, and is mediated by genomically divergent microorganisms.</title>
        <authorList>
            <person name="Diamond S."/>
            <person name="Andeer P.F."/>
            <person name="Li Z."/>
            <person name="Crits-Christoph A."/>
            <person name="Burstein D."/>
            <person name="Anantharaman K."/>
            <person name="Lane K.R."/>
            <person name="Thomas B.C."/>
            <person name="Pan C."/>
            <person name="Northen T.R."/>
            <person name="Banfield J.F."/>
        </authorList>
    </citation>
    <scope>NUCLEOTIDE SEQUENCE [LARGE SCALE GENOMIC DNA]</scope>
    <source>
        <strain evidence="2">WS_4</strain>
        <strain evidence="3">WS_7</strain>
    </source>
</reference>
<proteinExistence type="predicted"/>
<protein>
    <recommendedName>
        <fullName evidence="6">PKD domain-containing protein</fullName>
    </recommendedName>
</protein>
<feature type="signal peptide" evidence="1">
    <location>
        <begin position="1"/>
        <end position="21"/>
    </location>
</feature>
<dbReference type="PROSITE" id="PS51257">
    <property type="entry name" value="PROKAR_LIPOPROTEIN"/>
    <property type="match status" value="1"/>
</dbReference>
<gene>
    <name evidence="2" type="ORF">E6K74_00065</name>
    <name evidence="3" type="ORF">E6K77_08870</name>
</gene>
<sequence length="522" mass="57248">MPLRRYLRSLARIAVAGSALAFLASCAKNPVIVDRNRPPRTFLVAAPIDSTISHPTATGVSYSYRIHLYWRGEDSDGYVVGYLWAFDDSSAGHFHYTSKTDSIFEVTVNDSADITRGSSLIGTSRFHTFYVRAVDNLGKPDPGFAAFNRTTYKATTIKPRVKFVGGLPGGIGIDTLSDGEPFSICWTGDDSDGVVVRYKFDVGSVNSSLTTDTCAFFNSPGGIALASGLYNITVTAVDNAFATGTTNFVFVVNHDPETWFEPKGGPIGYYHPPYLGGNLVDESVVVPFAQGDTVPYRSTVWFNWDGEDVGRPGTPNNPNPERNCLNGFSLELRAGTRNGANAYTIGFIDTIPGNPPRRFKSNEPNYLRQAGFSNFVLDSLDQGFGMIMLAAARDCSNRGDGTKAAFRFSCNYRPFIDSLVVQESAQLFPPFEPGRLITWYSHDVEDGGAKNARIKMDNTRIIVTPDFAENYFIRDSDFRALNPSNPHSVEVWVIDRAGYVSDSSLVVTFDLPPATSQSTRRP</sequence>
<evidence type="ECO:0000313" key="2">
    <source>
        <dbReference type="EMBL" id="TMQ56369.1"/>
    </source>
</evidence>
<dbReference type="Proteomes" id="UP000319829">
    <property type="component" value="Unassembled WGS sequence"/>
</dbReference>
<comment type="caution">
    <text evidence="3">The sequence shown here is derived from an EMBL/GenBank/DDBJ whole genome shotgun (WGS) entry which is preliminary data.</text>
</comment>
<keyword evidence="1" id="KW-0732">Signal</keyword>
<accession>A0A538TEI6</accession>
<name>A0A538TEI6_UNCEI</name>
<organism evidence="3 4">
    <name type="scientific">Eiseniibacteriota bacterium</name>
    <dbReference type="NCBI Taxonomy" id="2212470"/>
    <lineage>
        <taxon>Bacteria</taxon>
        <taxon>Candidatus Eiseniibacteriota</taxon>
    </lineage>
</organism>
<evidence type="ECO:0000313" key="3">
    <source>
        <dbReference type="EMBL" id="TMQ62028.1"/>
    </source>
</evidence>